<dbReference type="Proteomes" id="UP000259030">
    <property type="component" value="Plasmid pDFI1"/>
</dbReference>
<dbReference type="AlphaFoldDB" id="A0A221T1C2"/>
<accession>A0A221T1C2</accession>
<evidence type="ECO:0000313" key="2">
    <source>
        <dbReference type="Proteomes" id="UP000259030"/>
    </source>
</evidence>
<proteinExistence type="predicted"/>
<dbReference type="KEGG" id="dfc:DFI_16065"/>
<reference evidence="1 2" key="1">
    <citation type="submission" date="2017-05" db="EMBL/GenBank/DDBJ databases">
        <title>The complete genome sequence of Deinococcus ficus isolated from the rhizosphere of the Ficus religiosa L. in Taiwan.</title>
        <authorList>
            <person name="Wu K.-M."/>
            <person name="Liao T.-L."/>
            <person name="Liu Y.-M."/>
            <person name="Young C.-C."/>
            <person name="Tsai S.-F."/>
        </authorList>
    </citation>
    <scope>NUCLEOTIDE SEQUENCE [LARGE SCALE GENOMIC DNA]</scope>
    <source>
        <strain evidence="1 2">CC-FR2-10</strain>
        <plasmid evidence="2">pdfi1</plasmid>
    </source>
</reference>
<keyword evidence="1" id="KW-0614">Plasmid</keyword>
<gene>
    <name evidence="1" type="ORF">DFI_16065</name>
</gene>
<dbReference type="RefSeq" id="WP_022802501.1">
    <property type="nucleotide sequence ID" value="NZ_ATTJ01000002.1"/>
</dbReference>
<evidence type="ECO:0000313" key="1">
    <source>
        <dbReference type="EMBL" id="ASN82676.1"/>
    </source>
</evidence>
<keyword evidence="2" id="KW-1185">Reference proteome</keyword>
<name>A0A221T1C2_9DEIO</name>
<geneLocation type="plasmid" evidence="2">
    <name>pdfi1</name>
</geneLocation>
<sequence length="91" mass="9779">MRTIYIQVNGGALQHVEAQDAGHLTDLAGAYFHSPASEADAAEFARAVWDEGFSTCVSSMLGGSRVWVIVGSDDRERIEAYQAQAEAPHSP</sequence>
<protein>
    <submittedName>
        <fullName evidence="1">Uncharacterized protein</fullName>
    </submittedName>
</protein>
<dbReference type="STRING" id="317577.GCA_000419625_03006"/>
<dbReference type="EMBL" id="CP021082">
    <property type="protein sequence ID" value="ASN82676.1"/>
    <property type="molecule type" value="Genomic_DNA"/>
</dbReference>
<organism evidence="1 2">
    <name type="scientific">Deinococcus ficus</name>
    <dbReference type="NCBI Taxonomy" id="317577"/>
    <lineage>
        <taxon>Bacteria</taxon>
        <taxon>Thermotogati</taxon>
        <taxon>Deinococcota</taxon>
        <taxon>Deinococci</taxon>
        <taxon>Deinococcales</taxon>
        <taxon>Deinococcaceae</taxon>
        <taxon>Deinococcus</taxon>
    </lineage>
</organism>